<keyword evidence="3 6" id="KW-0378">Hydrolase</keyword>
<comment type="similarity">
    <text evidence="5">Belongs to the HAD-like hydrolase superfamily. Cof family.</text>
</comment>
<keyword evidence="7" id="KW-1185">Reference proteome</keyword>
<dbReference type="NCBIfam" id="TIGR01484">
    <property type="entry name" value="HAD-SF-IIB"/>
    <property type="match status" value="1"/>
</dbReference>
<evidence type="ECO:0000256" key="1">
    <source>
        <dbReference type="ARBA" id="ARBA00001946"/>
    </source>
</evidence>
<dbReference type="Pfam" id="PF08282">
    <property type="entry name" value="Hydrolase_3"/>
    <property type="match status" value="1"/>
</dbReference>
<sequence length="269" mass="31493">MYKAVVTDLDGTLLDKDHFLSEYTKEMMQKFLEKGYKLYIATGRNEKGARFVADKISKNIPIITTNGARVLDENNEELFSIFLDKKTNDILTSVDYRSFGEEIFINGYEADNWYVVDDSKLDEYFKRRIDKKYYPDLISEKEFKSKRYNKIYFVGEFENLKKLRTYLEERISDTANIAFVSKRSLEVYDKSATKLNAAKYLLKRDNIKESEVISFGDGLNDYEMLNGFEKSFVMDNALVELKEKLPNKEVIENSHTDSVARKVKEVFNL</sequence>
<dbReference type="PANTHER" id="PTHR47267:SF4">
    <property type="entry name" value="PYRIDOXAL PHOSPHATE PHOSPHATASE YIGL"/>
    <property type="match status" value="1"/>
</dbReference>
<dbReference type="Proteomes" id="UP000419017">
    <property type="component" value="Unassembled WGS sequence"/>
</dbReference>
<proteinExistence type="inferred from homology"/>
<evidence type="ECO:0000256" key="5">
    <source>
        <dbReference type="ARBA" id="ARBA00034778"/>
    </source>
</evidence>
<evidence type="ECO:0000313" key="6">
    <source>
        <dbReference type="EMBL" id="VWL84804.1"/>
    </source>
</evidence>
<keyword evidence="2" id="KW-0479">Metal-binding</keyword>
<evidence type="ECO:0000256" key="4">
    <source>
        <dbReference type="ARBA" id="ARBA00022842"/>
    </source>
</evidence>
<dbReference type="SUPFAM" id="SSF56784">
    <property type="entry name" value="HAD-like"/>
    <property type="match status" value="1"/>
</dbReference>
<dbReference type="EMBL" id="CABWIB010000001">
    <property type="protein sequence ID" value="VWL84804.1"/>
    <property type="molecule type" value="Genomic_DNA"/>
</dbReference>
<protein>
    <submittedName>
        <fullName evidence="6">Cof family hydrolase</fullName>
    </submittedName>
</protein>
<accession>A0A6I8M4H4</accession>
<dbReference type="InterPro" id="IPR000150">
    <property type="entry name" value="Cof"/>
</dbReference>
<dbReference type="GO" id="GO:0016791">
    <property type="term" value="F:phosphatase activity"/>
    <property type="evidence" value="ECO:0007669"/>
    <property type="project" value="UniProtKB-ARBA"/>
</dbReference>
<reference evidence="6 7" key="1">
    <citation type="submission" date="2019-10" db="EMBL/GenBank/DDBJ databases">
        <authorList>
            <person name="Blom J."/>
        </authorList>
    </citation>
    <scope>NUCLEOTIDE SEQUENCE [LARGE SCALE GENOMIC DNA]</scope>
    <source>
        <strain evidence="6 7">ES3154-GLU</strain>
    </source>
</reference>
<dbReference type="Gene3D" id="3.40.50.1000">
    <property type="entry name" value="HAD superfamily/HAD-like"/>
    <property type="match status" value="1"/>
</dbReference>
<evidence type="ECO:0000313" key="7">
    <source>
        <dbReference type="Proteomes" id="UP000419017"/>
    </source>
</evidence>
<name>A0A6I8M4H4_9FUSO</name>
<dbReference type="InterPro" id="IPR036412">
    <property type="entry name" value="HAD-like_sf"/>
</dbReference>
<gene>
    <name evidence="6" type="ORF">OMES3154_00052</name>
</gene>
<dbReference type="NCBIfam" id="TIGR00099">
    <property type="entry name" value="Cof-subfamily"/>
    <property type="match status" value="1"/>
</dbReference>
<keyword evidence="4" id="KW-0460">Magnesium</keyword>
<evidence type="ECO:0000256" key="2">
    <source>
        <dbReference type="ARBA" id="ARBA00022723"/>
    </source>
</evidence>
<dbReference type="AlphaFoldDB" id="A0A6I8M4H4"/>
<dbReference type="PANTHER" id="PTHR47267">
    <property type="match status" value="1"/>
</dbReference>
<evidence type="ECO:0000256" key="3">
    <source>
        <dbReference type="ARBA" id="ARBA00022801"/>
    </source>
</evidence>
<dbReference type="Gene3D" id="3.30.1240.10">
    <property type="match status" value="1"/>
</dbReference>
<organism evidence="6 7">
    <name type="scientific">Oceanivirga miroungae</name>
    <dbReference type="NCBI Taxonomy" id="1130046"/>
    <lineage>
        <taxon>Bacteria</taxon>
        <taxon>Fusobacteriati</taxon>
        <taxon>Fusobacteriota</taxon>
        <taxon>Fusobacteriia</taxon>
        <taxon>Fusobacteriales</taxon>
        <taxon>Leptotrichiaceae</taxon>
        <taxon>Oceanivirga</taxon>
    </lineage>
</organism>
<dbReference type="InterPro" id="IPR023214">
    <property type="entry name" value="HAD_sf"/>
</dbReference>
<dbReference type="RefSeq" id="WP_156682860.1">
    <property type="nucleotide sequence ID" value="NZ_CABWIB010000001.1"/>
</dbReference>
<dbReference type="GO" id="GO:0046872">
    <property type="term" value="F:metal ion binding"/>
    <property type="evidence" value="ECO:0007669"/>
    <property type="project" value="UniProtKB-KW"/>
</dbReference>
<dbReference type="InterPro" id="IPR006379">
    <property type="entry name" value="HAD-SF_hydro_IIB"/>
</dbReference>
<comment type="cofactor">
    <cofactor evidence="1">
        <name>Mg(2+)</name>
        <dbReference type="ChEBI" id="CHEBI:18420"/>
    </cofactor>
</comment>